<accession>A0A0D3KTW1</accession>
<reference evidence="4" key="2">
    <citation type="submission" date="2024-10" db="UniProtKB">
        <authorList>
            <consortium name="EnsemblProtists"/>
        </authorList>
    </citation>
    <scope>IDENTIFICATION</scope>
</reference>
<dbReference type="Pfam" id="PF03807">
    <property type="entry name" value="F420_oxidored"/>
    <property type="match status" value="1"/>
</dbReference>
<dbReference type="EnsemblProtists" id="EOD39196">
    <property type="protein sequence ID" value="EOD39196"/>
    <property type="gene ID" value="EMIHUDRAFT_223677"/>
</dbReference>
<keyword evidence="2" id="KW-0732">Signal</keyword>
<dbReference type="Proteomes" id="UP000013827">
    <property type="component" value="Unassembled WGS sequence"/>
</dbReference>
<reference evidence="5" key="1">
    <citation type="journal article" date="2013" name="Nature">
        <title>Pan genome of the phytoplankton Emiliania underpins its global distribution.</title>
        <authorList>
            <person name="Read B.A."/>
            <person name="Kegel J."/>
            <person name="Klute M.J."/>
            <person name="Kuo A."/>
            <person name="Lefebvre S.C."/>
            <person name="Maumus F."/>
            <person name="Mayer C."/>
            <person name="Miller J."/>
            <person name="Monier A."/>
            <person name="Salamov A."/>
            <person name="Young J."/>
            <person name="Aguilar M."/>
            <person name="Claverie J.M."/>
            <person name="Frickenhaus S."/>
            <person name="Gonzalez K."/>
            <person name="Herman E.K."/>
            <person name="Lin Y.C."/>
            <person name="Napier J."/>
            <person name="Ogata H."/>
            <person name="Sarno A.F."/>
            <person name="Shmutz J."/>
            <person name="Schroeder D."/>
            <person name="de Vargas C."/>
            <person name="Verret F."/>
            <person name="von Dassow P."/>
            <person name="Valentin K."/>
            <person name="Van de Peer Y."/>
            <person name="Wheeler G."/>
            <person name="Dacks J.B."/>
            <person name="Delwiche C.F."/>
            <person name="Dyhrman S.T."/>
            <person name="Glockner G."/>
            <person name="John U."/>
            <person name="Richards T."/>
            <person name="Worden A.Z."/>
            <person name="Zhang X."/>
            <person name="Grigoriev I.V."/>
            <person name="Allen A.E."/>
            <person name="Bidle K."/>
            <person name="Borodovsky M."/>
            <person name="Bowler C."/>
            <person name="Brownlee C."/>
            <person name="Cock J.M."/>
            <person name="Elias M."/>
            <person name="Gladyshev V.N."/>
            <person name="Groth M."/>
            <person name="Guda C."/>
            <person name="Hadaegh A."/>
            <person name="Iglesias-Rodriguez M.D."/>
            <person name="Jenkins J."/>
            <person name="Jones B.M."/>
            <person name="Lawson T."/>
            <person name="Leese F."/>
            <person name="Lindquist E."/>
            <person name="Lobanov A."/>
            <person name="Lomsadze A."/>
            <person name="Malik S.B."/>
            <person name="Marsh M.E."/>
            <person name="Mackinder L."/>
            <person name="Mock T."/>
            <person name="Mueller-Roeber B."/>
            <person name="Pagarete A."/>
            <person name="Parker M."/>
            <person name="Probert I."/>
            <person name="Quesneville H."/>
            <person name="Raines C."/>
            <person name="Rensing S.A."/>
            <person name="Riano-Pachon D.M."/>
            <person name="Richier S."/>
            <person name="Rokitta S."/>
            <person name="Shiraiwa Y."/>
            <person name="Soanes D.M."/>
            <person name="van der Giezen M."/>
            <person name="Wahlund T.M."/>
            <person name="Williams B."/>
            <person name="Wilson W."/>
            <person name="Wolfe G."/>
            <person name="Wurch L.L."/>
        </authorList>
    </citation>
    <scope>NUCLEOTIDE SEQUENCE</scope>
</reference>
<evidence type="ECO:0000256" key="1">
    <source>
        <dbReference type="SAM" id="MobiDB-lite"/>
    </source>
</evidence>
<keyword evidence="5" id="KW-1185">Reference proteome</keyword>
<dbReference type="RefSeq" id="XP_005791625.1">
    <property type="nucleotide sequence ID" value="XM_005791568.1"/>
</dbReference>
<dbReference type="KEGG" id="ehx:EMIHUDRAFT_223677"/>
<evidence type="ECO:0000313" key="4">
    <source>
        <dbReference type="EnsemblProtists" id="EOD39196"/>
    </source>
</evidence>
<dbReference type="HOGENOM" id="CLU_564343_0_0_1"/>
<dbReference type="GeneID" id="17284466"/>
<dbReference type="Gene3D" id="3.40.50.720">
    <property type="entry name" value="NAD(P)-binding Rossmann-like Domain"/>
    <property type="match status" value="1"/>
</dbReference>
<organism evidence="4 5">
    <name type="scientific">Emiliania huxleyi (strain CCMP1516)</name>
    <dbReference type="NCBI Taxonomy" id="280463"/>
    <lineage>
        <taxon>Eukaryota</taxon>
        <taxon>Haptista</taxon>
        <taxon>Haptophyta</taxon>
        <taxon>Prymnesiophyceae</taxon>
        <taxon>Isochrysidales</taxon>
        <taxon>Noelaerhabdaceae</taxon>
        <taxon>Emiliania</taxon>
    </lineage>
</organism>
<dbReference type="InterPro" id="IPR011050">
    <property type="entry name" value="Pectin_lyase_fold/virulence"/>
</dbReference>
<dbReference type="SUPFAM" id="SSF51126">
    <property type="entry name" value="Pectin lyase-like"/>
    <property type="match status" value="1"/>
</dbReference>
<feature type="domain" description="Pyrroline-5-carboxylate reductase catalytic N-terminal" evidence="3">
    <location>
        <begin position="371"/>
        <end position="411"/>
    </location>
</feature>
<dbReference type="AlphaFoldDB" id="A0A0D3KTW1"/>
<feature type="region of interest" description="Disordered" evidence="1">
    <location>
        <begin position="546"/>
        <end position="567"/>
    </location>
</feature>
<dbReference type="InterPro" id="IPR036291">
    <property type="entry name" value="NAD(P)-bd_dom_sf"/>
</dbReference>
<sequence length="599" mass="63610">MVFLKVVLVGLASPRGLTVQCFPQEYFSPTPPFHFKMCRTIHPLCLAGSPGPGGAMWMWLHLASLTAACRPPVSETRFARLAAAAISTGRPLRLTNRSVQLHAPFRLRSSQRLTIVGGDFHGDGHSLFQVEGSRQGLLDLRGVRLLHASSAERSERRESVAARKRPLHVASAGFKPPRRARGAAIFVRGKGQLALERRATRAGAASLDLLGSRLSGAAPHAICARGETRLAVRRCTIDGSAVRAIYAYHSASLEVSDCSISGTRSAEVGAVEAEAAAAVEVEALRPTDCASLSLSGNAFADNAGGDLAVRGNEFRGQKILSRRIPHGHHIFAPEHTHMLFPRFGRRLFSTLPAATESSLPLEGQVAWVVGGVGIVGSGIAHGLLAAGATVIVNSRHEQRLEKISEAMGHPARLVTVGASMLPGRAEITVEQVMDMTSNQLDHVVAHAGGRPWASGGGDETSTTYNRGSVLHIPADEYASAASQLGSFHFAAASLLLPRLTDAGKGSYTFVTSSTSAAWGPRSYMTQAKDAGWASRVGELRLGSGLKLDRPEAERESEPRERPLSHTIGSVVAGMAAKGAGGLVQADDMPELLRLEQELR</sequence>
<dbReference type="STRING" id="2903.R1FU30"/>
<dbReference type="InterPro" id="IPR028939">
    <property type="entry name" value="P5C_Rdtase_cat_N"/>
</dbReference>
<feature type="compositionally biased region" description="Basic and acidic residues" evidence="1">
    <location>
        <begin position="546"/>
        <end position="563"/>
    </location>
</feature>
<proteinExistence type="predicted"/>
<name>A0A0D3KTW1_EMIH1</name>
<feature type="chain" id="PRO_5044195462" description="Pyrroline-5-carboxylate reductase catalytic N-terminal domain-containing protein" evidence="2">
    <location>
        <begin position="19"/>
        <end position="599"/>
    </location>
</feature>
<dbReference type="PaxDb" id="2903-EOD39196"/>
<evidence type="ECO:0000259" key="3">
    <source>
        <dbReference type="Pfam" id="PF03807"/>
    </source>
</evidence>
<protein>
    <recommendedName>
        <fullName evidence="3">Pyrroline-5-carboxylate reductase catalytic N-terminal domain-containing protein</fullName>
    </recommendedName>
</protein>
<dbReference type="SUPFAM" id="SSF51735">
    <property type="entry name" value="NAD(P)-binding Rossmann-fold domains"/>
    <property type="match status" value="1"/>
</dbReference>
<evidence type="ECO:0000313" key="5">
    <source>
        <dbReference type="Proteomes" id="UP000013827"/>
    </source>
</evidence>
<evidence type="ECO:0000256" key="2">
    <source>
        <dbReference type="SAM" id="SignalP"/>
    </source>
</evidence>
<feature type="signal peptide" evidence="2">
    <location>
        <begin position="1"/>
        <end position="18"/>
    </location>
</feature>